<dbReference type="KEGG" id="ksn:43586768"/>
<dbReference type="EC" id="2.1.1.100" evidence="3 10"/>
<evidence type="ECO:0000256" key="3">
    <source>
        <dbReference type="ARBA" id="ARBA00012151"/>
    </source>
</evidence>
<feature type="transmembrane region" description="Helical" evidence="10">
    <location>
        <begin position="78"/>
        <end position="104"/>
    </location>
</feature>
<evidence type="ECO:0000256" key="10">
    <source>
        <dbReference type="RuleBase" id="RU362022"/>
    </source>
</evidence>
<reference evidence="12" key="1">
    <citation type="submission" date="2017-08" db="EMBL/GenBank/DDBJ databases">
        <authorList>
            <person name="Cuomo C."/>
            <person name="Billmyre B."/>
            <person name="Heitman J."/>
        </authorList>
    </citation>
    <scope>NUCLEOTIDE SEQUENCE</scope>
    <source>
        <strain evidence="12">CBS 12478</strain>
    </source>
</reference>
<keyword evidence="7 10" id="KW-0812">Transmembrane</keyword>
<evidence type="ECO:0000256" key="4">
    <source>
        <dbReference type="ARBA" id="ARBA00022603"/>
    </source>
</evidence>
<keyword evidence="6 10" id="KW-0949">S-adenosyl-L-methionine</keyword>
<keyword evidence="10" id="KW-0256">Endoplasmic reticulum</keyword>
<dbReference type="RefSeq" id="XP_031862992.1">
    <property type="nucleotide sequence ID" value="XM_032002653.1"/>
</dbReference>
<keyword evidence="4 10" id="KW-0489">Methyltransferase</keyword>
<dbReference type="GO" id="GO:0032259">
    <property type="term" value="P:methylation"/>
    <property type="evidence" value="ECO:0007669"/>
    <property type="project" value="UniProtKB-KW"/>
</dbReference>
<evidence type="ECO:0000256" key="1">
    <source>
        <dbReference type="ARBA" id="ARBA00004141"/>
    </source>
</evidence>
<dbReference type="Gene3D" id="1.20.120.1630">
    <property type="match status" value="1"/>
</dbReference>
<feature type="compositionally biased region" description="Low complexity" evidence="11">
    <location>
        <begin position="33"/>
        <end position="56"/>
    </location>
</feature>
<dbReference type="Proteomes" id="UP000322225">
    <property type="component" value="Chromosome 2"/>
</dbReference>
<dbReference type="Pfam" id="PF04140">
    <property type="entry name" value="ICMT"/>
    <property type="match status" value="1"/>
</dbReference>
<feature type="region of interest" description="Disordered" evidence="11">
    <location>
        <begin position="1"/>
        <end position="66"/>
    </location>
</feature>
<feature type="transmembrane region" description="Helical" evidence="10">
    <location>
        <begin position="243"/>
        <end position="267"/>
    </location>
</feature>
<organism evidence="12 13">
    <name type="scientific">Kwoniella shandongensis</name>
    <dbReference type="NCBI Taxonomy" id="1734106"/>
    <lineage>
        <taxon>Eukaryota</taxon>
        <taxon>Fungi</taxon>
        <taxon>Dikarya</taxon>
        <taxon>Basidiomycota</taxon>
        <taxon>Agaricomycotina</taxon>
        <taxon>Tremellomycetes</taxon>
        <taxon>Tremellales</taxon>
        <taxon>Cryptococcaceae</taxon>
        <taxon>Kwoniella</taxon>
    </lineage>
</organism>
<keyword evidence="9 10" id="KW-0472">Membrane</keyword>
<sequence length="307" mass="33671">MATLSAPTATQLITPTPSLSSSPTPSPEPSRLPTPNGIRPSPLSSTPSPSSSVTPTGNGLTLPKTDQYNARGNLPNTIFAVSVISAVLGGIAAAALAFAAQPFWRIVAGSWARPQLGVYIAAVAVFHLLEFFTTAGWNVQKLSVDAFLLNNGKQYHYAHAFGLAEYFVSSFFFPRKFNSRLSASPWLTLVTIIMVCAQVIRSLAMIQAAQSFSHIVKNKKHDDHVLVTHGLYSWARHPAYTGFFYWAVATQLLLGNVVSTVGFILVLSKFFSARIVDEELWLVKFFGDEYIEYRKRVGTKLPFYFST</sequence>
<protein>
    <recommendedName>
        <fullName evidence="3 10">Protein-S-isoprenylcysteine O-methyltransferase</fullName>
        <ecNumber evidence="3 10">2.1.1.100</ecNumber>
    </recommendedName>
</protein>
<dbReference type="EMBL" id="CP144052">
    <property type="protein sequence ID" value="WWD16571.1"/>
    <property type="molecule type" value="Genomic_DNA"/>
</dbReference>
<comment type="catalytic activity">
    <reaction evidence="10">
        <text>[protein]-C-terminal S-[(2E,6E)-farnesyl]-L-cysteine + S-adenosyl-L-methionine = [protein]-C-terminal S-[(2E,6E)-farnesyl]-L-cysteine methyl ester + S-adenosyl-L-homocysteine</text>
        <dbReference type="Rhea" id="RHEA:21672"/>
        <dbReference type="Rhea" id="RHEA-COMP:12125"/>
        <dbReference type="Rhea" id="RHEA-COMP:12126"/>
        <dbReference type="ChEBI" id="CHEBI:57856"/>
        <dbReference type="ChEBI" id="CHEBI:59789"/>
        <dbReference type="ChEBI" id="CHEBI:90510"/>
        <dbReference type="ChEBI" id="CHEBI:90511"/>
        <dbReference type="EC" id="2.1.1.100"/>
    </reaction>
</comment>
<name>A0A5M6C4P4_9TREE</name>
<evidence type="ECO:0000256" key="9">
    <source>
        <dbReference type="ARBA" id="ARBA00023136"/>
    </source>
</evidence>
<comment type="similarity">
    <text evidence="2 10">Belongs to the class VI-like SAM-binding methyltransferase superfamily. Isoprenylcysteine carboxyl methyltransferase family.</text>
</comment>
<feature type="compositionally biased region" description="Low complexity" evidence="11">
    <location>
        <begin position="14"/>
        <end position="23"/>
    </location>
</feature>
<evidence type="ECO:0000313" key="13">
    <source>
        <dbReference type="Proteomes" id="UP000322225"/>
    </source>
</evidence>
<dbReference type="OrthoDB" id="422086at2759"/>
<dbReference type="GeneID" id="43586768"/>
<evidence type="ECO:0000256" key="7">
    <source>
        <dbReference type="ARBA" id="ARBA00022692"/>
    </source>
</evidence>
<dbReference type="GO" id="GO:0005789">
    <property type="term" value="C:endoplasmic reticulum membrane"/>
    <property type="evidence" value="ECO:0007669"/>
    <property type="project" value="UniProtKB-SubCell"/>
</dbReference>
<reference evidence="12" key="2">
    <citation type="submission" date="2024-01" db="EMBL/GenBank/DDBJ databases">
        <title>Comparative genomics of Cryptococcus and Kwoniella reveals pathogenesis evolution and contrasting modes of karyotype evolution via chromosome fusion or intercentromeric recombination.</title>
        <authorList>
            <person name="Coelho M.A."/>
            <person name="David-Palma M."/>
            <person name="Shea T."/>
            <person name="Bowers K."/>
            <person name="McGinley-Smith S."/>
            <person name="Mohammad A.W."/>
            <person name="Gnirke A."/>
            <person name="Yurkov A.M."/>
            <person name="Nowrousian M."/>
            <person name="Sun S."/>
            <person name="Cuomo C.A."/>
            <person name="Heitman J."/>
        </authorList>
    </citation>
    <scope>NUCLEOTIDE SEQUENCE</scope>
    <source>
        <strain evidence="12">CBS 12478</strain>
    </source>
</reference>
<feature type="transmembrane region" description="Helical" evidence="10">
    <location>
        <begin position="186"/>
        <end position="209"/>
    </location>
</feature>
<keyword evidence="5" id="KW-0808">Transferase</keyword>
<evidence type="ECO:0000256" key="8">
    <source>
        <dbReference type="ARBA" id="ARBA00022989"/>
    </source>
</evidence>
<dbReference type="GO" id="GO:0004671">
    <property type="term" value="F:protein C-terminal S-isoprenylcysteine carboxyl O-methyltransferase activity"/>
    <property type="evidence" value="ECO:0007669"/>
    <property type="project" value="UniProtKB-EC"/>
</dbReference>
<accession>A0A5M6C4P4</accession>
<proteinExistence type="inferred from homology"/>
<gene>
    <name evidence="12" type="ORF">CI109_100999</name>
</gene>
<dbReference type="PANTHER" id="PTHR12714">
    <property type="entry name" value="PROTEIN-S ISOPRENYLCYSTEINE O-METHYLTRANSFERASE"/>
    <property type="match status" value="1"/>
</dbReference>
<evidence type="ECO:0000256" key="6">
    <source>
        <dbReference type="ARBA" id="ARBA00022691"/>
    </source>
</evidence>
<evidence type="ECO:0000256" key="11">
    <source>
        <dbReference type="SAM" id="MobiDB-lite"/>
    </source>
</evidence>
<dbReference type="PROSITE" id="PS51564">
    <property type="entry name" value="SAM_ICMT"/>
    <property type="match status" value="1"/>
</dbReference>
<feature type="compositionally biased region" description="Polar residues" evidence="11">
    <location>
        <begin position="1"/>
        <end position="13"/>
    </location>
</feature>
<evidence type="ECO:0000256" key="2">
    <source>
        <dbReference type="ARBA" id="ARBA00009140"/>
    </source>
</evidence>
<keyword evidence="13" id="KW-1185">Reference proteome</keyword>
<keyword evidence="8 10" id="KW-1133">Transmembrane helix</keyword>
<dbReference type="AlphaFoldDB" id="A0A5M6C4P4"/>
<dbReference type="PANTHER" id="PTHR12714:SF9">
    <property type="entry name" value="PROTEIN-S-ISOPRENYLCYSTEINE O-METHYLTRANSFERASE"/>
    <property type="match status" value="1"/>
</dbReference>
<dbReference type="InterPro" id="IPR025770">
    <property type="entry name" value="PPMT_MeTrfase"/>
</dbReference>
<dbReference type="InterPro" id="IPR007269">
    <property type="entry name" value="ICMT_MeTrfase"/>
</dbReference>
<evidence type="ECO:0000256" key="5">
    <source>
        <dbReference type="ARBA" id="ARBA00022679"/>
    </source>
</evidence>
<evidence type="ECO:0000313" key="12">
    <source>
        <dbReference type="EMBL" id="WWD16571.1"/>
    </source>
</evidence>
<feature type="transmembrane region" description="Helical" evidence="10">
    <location>
        <begin position="116"/>
        <end position="137"/>
    </location>
</feature>
<comment type="subcellular location">
    <subcellularLocation>
        <location evidence="10">Endoplasmic reticulum membrane</location>
        <topology evidence="10">Multi-pass membrane protein</topology>
    </subcellularLocation>
    <subcellularLocation>
        <location evidence="1">Membrane</location>
        <topology evidence="1">Multi-pass membrane protein</topology>
    </subcellularLocation>
</comment>